<dbReference type="PANTHER" id="PTHR33507:SF3">
    <property type="entry name" value="INNER MEMBRANE PROTEIN YBBJ"/>
    <property type="match status" value="1"/>
</dbReference>
<feature type="transmembrane region" description="Helical" evidence="1">
    <location>
        <begin position="12"/>
        <end position="37"/>
    </location>
</feature>
<organism evidence="2 3">
    <name type="scientific">Marinomonas primoryensis</name>
    <dbReference type="NCBI Taxonomy" id="178399"/>
    <lineage>
        <taxon>Bacteria</taxon>
        <taxon>Pseudomonadati</taxon>
        <taxon>Pseudomonadota</taxon>
        <taxon>Gammaproteobacteria</taxon>
        <taxon>Oceanospirillales</taxon>
        <taxon>Oceanospirillaceae</taxon>
        <taxon>Marinomonas</taxon>
    </lineage>
</organism>
<dbReference type="OrthoDB" id="7863671at2"/>
<dbReference type="Gene3D" id="2.40.50.140">
    <property type="entry name" value="Nucleic acid-binding proteins"/>
    <property type="match status" value="1"/>
</dbReference>
<keyword evidence="1" id="KW-1133">Transmembrane helix</keyword>
<dbReference type="InterPro" id="IPR012340">
    <property type="entry name" value="NA-bd_OB-fold"/>
</dbReference>
<feature type="transmembrane region" description="Helical" evidence="1">
    <location>
        <begin position="57"/>
        <end position="76"/>
    </location>
</feature>
<dbReference type="Proteomes" id="UP000249898">
    <property type="component" value="Chromosome"/>
</dbReference>
<dbReference type="AlphaFoldDB" id="A0A2Z4PSC4"/>
<name>A0A2Z4PSC4_9GAMM</name>
<evidence type="ECO:0000313" key="3">
    <source>
        <dbReference type="Proteomes" id="UP000249898"/>
    </source>
</evidence>
<dbReference type="GO" id="GO:0008233">
    <property type="term" value="F:peptidase activity"/>
    <property type="evidence" value="ECO:0007669"/>
    <property type="project" value="UniProtKB-KW"/>
</dbReference>
<evidence type="ECO:0000256" key="1">
    <source>
        <dbReference type="SAM" id="Phobius"/>
    </source>
</evidence>
<keyword evidence="1" id="KW-0472">Membrane</keyword>
<dbReference type="PANTHER" id="PTHR33507">
    <property type="entry name" value="INNER MEMBRANE PROTEIN YBBJ"/>
    <property type="match status" value="1"/>
</dbReference>
<keyword evidence="2" id="KW-0378">Hydrolase</keyword>
<keyword evidence="1" id="KW-0812">Transmembrane</keyword>
<evidence type="ECO:0000313" key="2">
    <source>
        <dbReference type="EMBL" id="AWY00481.1"/>
    </source>
</evidence>
<dbReference type="EMBL" id="CP016181">
    <property type="protein sequence ID" value="AWY00481.1"/>
    <property type="molecule type" value="Genomic_DNA"/>
</dbReference>
<accession>A0A2Z4PSC4</accession>
<gene>
    <name evidence="2" type="ORF">A8139_11095</name>
</gene>
<dbReference type="RefSeq" id="WP_112138137.1">
    <property type="nucleotide sequence ID" value="NZ_CP016181.1"/>
</dbReference>
<dbReference type="InterPro" id="IPR052165">
    <property type="entry name" value="Membrane_assoc_protease"/>
</dbReference>
<protein>
    <submittedName>
        <fullName evidence="2">Activity regulator of membrane protease YbbK</fullName>
    </submittedName>
</protein>
<sequence length="153" mass="16699">MDFFTNNLAQSLFVVGLILLVVEVTVLGFSTFVLFFVGLAAMVTGALLYLGILPDSVLSAMFSMGVLTLLAALLLWKPLKRMQSKVSSKKIKSDFIDHRFILKEAVSPTQSPKHHYSGVEWALISDESIAAGTKVEVTEAEVGKLHIKAVESE</sequence>
<keyword evidence="2" id="KW-0645">Protease</keyword>
<proteinExistence type="predicted"/>
<reference evidence="2 3" key="1">
    <citation type="submission" date="2016-06" db="EMBL/GenBank/DDBJ databases">
        <title>The sequenced genome of the ice-adhering bacterium Marinomonas primoryensis, from Antarctica.</title>
        <authorList>
            <person name="Graham L."/>
            <person name="Vance T.D.R."/>
            <person name="Davies P.L."/>
        </authorList>
    </citation>
    <scope>NUCLEOTIDE SEQUENCE [LARGE SCALE GENOMIC DNA]</scope>
    <source>
        <strain evidence="2 3">AceL</strain>
    </source>
</reference>
<dbReference type="GO" id="GO:0005886">
    <property type="term" value="C:plasma membrane"/>
    <property type="evidence" value="ECO:0007669"/>
    <property type="project" value="TreeGrafter"/>
</dbReference>
<dbReference type="GO" id="GO:0006508">
    <property type="term" value="P:proteolysis"/>
    <property type="evidence" value="ECO:0007669"/>
    <property type="project" value="UniProtKB-KW"/>
</dbReference>